<proteinExistence type="predicted"/>
<accession>A0A2A7A994</accession>
<gene>
    <name evidence="1" type="ORF">CGS56_07830</name>
</gene>
<sequence length="73" mass="8649">MSRSQKWRQEWSFFIGDSGRRKYNRFCVRCVHSCKQSFRADLIACPHFSRKASRCRQLGGEKVCDCKPQSDEE</sequence>
<comment type="caution">
    <text evidence="1">The sequence shown here is derived from an EMBL/GenBank/DDBJ whole genome shotgun (WGS) entry which is preliminary data.</text>
</comment>
<reference evidence="1 2" key="1">
    <citation type="journal article" date="2017" name="Front. Microbiol.">
        <title>New Insights into the Diversity of the Genus Faecalibacterium.</title>
        <authorList>
            <person name="Benevides L."/>
            <person name="Burman S."/>
            <person name="Martin R."/>
            <person name="Robert V."/>
            <person name="Thomas M."/>
            <person name="Miquel S."/>
            <person name="Chain F."/>
            <person name="Sokol H."/>
            <person name="Bermudez-Humaran L.G."/>
            <person name="Morrison M."/>
            <person name="Langella P."/>
            <person name="Azevedo V.A."/>
            <person name="Chatel J.M."/>
            <person name="Soares S."/>
        </authorList>
    </citation>
    <scope>NUCLEOTIDE SEQUENCE [LARGE SCALE GENOMIC DNA]</scope>
    <source>
        <strain evidence="1 2">CNCM I 4573</strain>
    </source>
</reference>
<dbReference type="EMBL" id="NMTW01000034">
    <property type="protein sequence ID" value="PDX75662.1"/>
    <property type="molecule type" value="Genomic_DNA"/>
</dbReference>
<evidence type="ECO:0000313" key="1">
    <source>
        <dbReference type="EMBL" id="PDX75662.1"/>
    </source>
</evidence>
<evidence type="ECO:0000313" key="2">
    <source>
        <dbReference type="Proteomes" id="UP000220157"/>
    </source>
</evidence>
<dbReference type="RefSeq" id="WP_008982712.1">
    <property type="nucleotide sequence ID" value="NZ_NMTW01000034.1"/>
</dbReference>
<protein>
    <submittedName>
        <fullName evidence="1">Uncharacterized protein</fullName>
    </submittedName>
</protein>
<dbReference type="Proteomes" id="UP000220157">
    <property type="component" value="Unassembled WGS sequence"/>
</dbReference>
<dbReference type="AlphaFoldDB" id="A0A2A7A994"/>
<organism evidence="1 2">
    <name type="scientific">Faecalibacterium prausnitzii</name>
    <dbReference type="NCBI Taxonomy" id="853"/>
    <lineage>
        <taxon>Bacteria</taxon>
        <taxon>Bacillati</taxon>
        <taxon>Bacillota</taxon>
        <taxon>Clostridia</taxon>
        <taxon>Eubacteriales</taxon>
        <taxon>Oscillospiraceae</taxon>
        <taxon>Faecalibacterium</taxon>
    </lineage>
</organism>
<name>A0A2A7A994_9FIRM</name>